<dbReference type="RefSeq" id="XP_047756123.1">
    <property type="nucleotide sequence ID" value="XM_047901033.1"/>
</dbReference>
<proteinExistence type="inferred from homology"/>
<dbReference type="PRINTS" id="PR00463">
    <property type="entry name" value="EP450I"/>
</dbReference>
<organism evidence="8 9">
    <name type="scientific">Passalora fulva</name>
    <name type="common">Tomato leaf mold</name>
    <name type="synonym">Cladosporium fulvum</name>
    <dbReference type="NCBI Taxonomy" id="5499"/>
    <lineage>
        <taxon>Eukaryota</taxon>
        <taxon>Fungi</taxon>
        <taxon>Dikarya</taxon>
        <taxon>Ascomycota</taxon>
        <taxon>Pezizomycotina</taxon>
        <taxon>Dothideomycetes</taxon>
        <taxon>Dothideomycetidae</taxon>
        <taxon>Mycosphaerellales</taxon>
        <taxon>Mycosphaerellaceae</taxon>
        <taxon>Fulvia</taxon>
    </lineage>
</organism>
<dbReference type="PANTHER" id="PTHR24305">
    <property type="entry name" value="CYTOCHROME P450"/>
    <property type="match status" value="1"/>
</dbReference>
<comment type="similarity">
    <text evidence="2 6">Belongs to the cytochrome P450 family.</text>
</comment>
<dbReference type="PROSITE" id="PS00086">
    <property type="entry name" value="CYTOCHROME_P450"/>
    <property type="match status" value="1"/>
</dbReference>
<evidence type="ECO:0000256" key="6">
    <source>
        <dbReference type="RuleBase" id="RU000461"/>
    </source>
</evidence>
<keyword evidence="9" id="KW-1185">Reference proteome</keyword>
<dbReference type="EMBL" id="CP090163">
    <property type="protein sequence ID" value="UJO11757.1"/>
    <property type="molecule type" value="Genomic_DNA"/>
</dbReference>
<reference evidence="8" key="2">
    <citation type="journal article" date="2022" name="Microb. Genom.">
        <title>A chromosome-scale genome assembly of the tomato pathogen Cladosporium fulvum reveals a compartmentalized genome architecture and the presence of a dispensable chromosome.</title>
        <authorList>
            <person name="Zaccaron A.Z."/>
            <person name="Chen L.H."/>
            <person name="Samaras A."/>
            <person name="Stergiopoulos I."/>
        </authorList>
    </citation>
    <scope>NUCLEOTIDE SEQUENCE</scope>
    <source>
        <strain evidence="8">Race5_Kim</strain>
    </source>
</reference>
<dbReference type="Proteomes" id="UP000756132">
    <property type="component" value="Chromosome 1"/>
</dbReference>
<keyword evidence="5 6" id="KW-0349">Heme</keyword>
<gene>
    <name evidence="8" type="ORF">CLAFUR5_01885</name>
</gene>
<sequence>MASALDNGARKFIPSTQLHSHCGFNMIADIILSILLAYWPLVLAAFLGLYLLRNKYHHGLDKYPGPTYAAFTDWWRYFDVRSRRAEQTHIQLHRRYGDVVRLGPNVLSFADPKAIKIIYGLNKQMTKSDFYPVQQAVAKGQRLQSLFSTKDENYHASYRRCVNNAFSMSSLIGYEPLVDSTMGAFIEQTKRRYCDTGKSCHFSKWLQYFAFDVIGELTWSKRLGFVERDEDVDGIVGFVGKFLDYCAPVGQMPILDMIFEKNPIKLKLQKWGISKTVFPVTRFALAQSADRASEMEKIKQNGSLNEASGKGVDLLMKFTQAQHDHPEFMTDKQVLSSCTSMIFAGSETTAISLSSIFYFLIKNPRVYSKLMVELDEAARDGSIAERDHNRVSWSESLKLPYLDAVVQEAMRLHPAPGLILERVVPPQGMDILGHQIPGGTIVGCNPWVVHRHPEVFGADPDTFRPERWIQAKPDQLREMKASMLQFGAGARTCIGKNISLLEIYKLVPTFLRNFEVDMADPVSEWKTHNAWFVRQLNFTTRFKPRQSIQSPER</sequence>
<dbReference type="GO" id="GO:0005506">
    <property type="term" value="F:iron ion binding"/>
    <property type="evidence" value="ECO:0007669"/>
    <property type="project" value="InterPro"/>
</dbReference>
<protein>
    <submittedName>
        <fullName evidence="8">Cytochrome P450 monooxygenase cicH</fullName>
    </submittedName>
</protein>
<keyword evidence="6" id="KW-0560">Oxidoreductase</keyword>
<dbReference type="FunFam" id="1.10.630.10:FF:000050">
    <property type="entry name" value="Cytochrome P450 monooxygenase"/>
    <property type="match status" value="1"/>
</dbReference>
<dbReference type="InterPro" id="IPR050121">
    <property type="entry name" value="Cytochrome_P450_monoxygenase"/>
</dbReference>
<dbReference type="InterPro" id="IPR036396">
    <property type="entry name" value="Cyt_P450_sf"/>
</dbReference>
<dbReference type="PANTHER" id="PTHR24305:SF232">
    <property type="entry name" value="P450, PUTATIVE (EUROFUNG)-RELATED"/>
    <property type="match status" value="1"/>
</dbReference>
<dbReference type="SUPFAM" id="SSF48264">
    <property type="entry name" value="Cytochrome P450"/>
    <property type="match status" value="1"/>
</dbReference>
<dbReference type="KEGG" id="ffu:CLAFUR5_01885"/>
<evidence type="ECO:0000256" key="7">
    <source>
        <dbReference type="SAM" id="Phobius"/>
    </source>
</evidence>
<evidence type="ECO:0000313" key="8">
    <source>
        <dbReference type="EMBL" id="UJO11757.1"/>
    </source>
</evidence>
<evidence type="ECO:0000256" key="4">
    <source>
        <dbReference type="ARBA" id="ARBA00023004"/>
    </source>
</evidence>
<comment type="cofactor">
    <cofactor evidence="1 5">
        <name>heme</name>
        <dbReference type="ChEBI" id="CHEBI:30413"/>
    </cofactor>
</comment>
<dbReference type="InterPro" id="IPR002401">
    <property type="entry name" value="Cyt_P450_E_grp-I"/>
</dbReference>
<dbReference type="InterPro" id="IPR017972">
    <property type="entry name" value="Cyt_P450_CS"/>
</dbReference>
<evidence type="ECO:0000256" key="3">
    <source>
        <dbReference type="ARBA" id="ARBA00022723"/>
    </source>
</evidence>
<keyword evidence="4 5" id="KW-0408">Iron</keyword>
<dbReference type="InterPro" id="IPR001128">
    <property type="entry name" value="Cyt_P450"/>
</dbReference>
<keyword evidence="6 8" id="KW-0503">Monooxygenase</keyword>
<dbReference type="Pfam" id="PF00067">
    <property type="entry name" value="p450"/>
    <property type="match status" value="1"/>
</dbReference>
<evidence type="ECO:0000256" key="1">
    <source>
        <dbReference type="ARBA" id="ARBA00001971"/>
    </source>
</evidence>
<dbReference type="OrthoDB" id="3934656at2759"/>
<name>A0A9Q8L6L0_PASFU</name>
<dbReference type="GO" id="GO:0004497">
    <property type="term" value="F:monooxygenase activity"/>
    <property type="evidence" value="ECO:0007669"/>
    <property type="project" value="UniProtKB-KW"/>
</dbReference>
<keyword evidence="7" id="KW-1133">Transmembrane helix</keyword>
<dbReference type="GO" id="GO:0016705">
    <property type="term" value="F:oxidoreductase activity, acting on paired donors, with incorporation or reduction of molecular oxygen"/>
    <property type="evidence" value="ECO:0007669"/>
    <property type="project" value="InterPro"/>
</dbReference>
<accession>A0A9Q8L6L0</accession>
<dbReference type="Gene3D" id="1.10.630.10">
    <property type="entry name" value="Cytochrome P450"/>
    <property type="match status" value="1"/>
</dbReference>
<dbReference type="CDD" id="cd11060">
    <property type="entry name" value="CYP57A1-like"/>
    <property type="match status" value="1"/>
</dbReference>
<dbReference type="PRINTS" id="PR00385">
    <property type="entry name" value="P450"/>
</dbReference>
<keyword evidence="3 5" id="KW-0479">Metal-binding</keyword>
<keyword evidence="7" id="KW-0472">Membrane</keyword>
<feature type="binding site" description="axial binding residue" evidence="5">
    <location>
        <position position="493"/>
    </location>
    <ligand>
        <name>heme</name>
        <dbReference type="ChEBI" id="CHEBI:30413"/>
    </ligand>
    <ligandPart>
        <name>Fe</name>
        <dbReference type="ChEBI" id="CHEBI:18248"/>
    </ligandPart>
</feature>
<evidence type="ECO:0000313" key="9">
    <source>
        <dbReference type="Proteomes" id="UP000756132"/>
    </source>
</evidence>
<feature type="transmembrane region" description="Helical" evidence="7">
    <location>
        <begin position="30"/>
        <end position="52"/>
    </location>
</feature>
<reference evidence="8" key="1">
    <citation type="submission" date="2021-12" db="EMBL/GenBank/DDBJ databases">
        <authorList>
            <person name="Zaccaron A."/>
            <person name="Stergiopoulos I."/>
        </authorList>
    </citation>
    <scope>NUCLEOTIDE SEQUENCE</scope>
    <source>
        <strain evidence="8">Race5_Kim</strain>
    </source>
</reference>
<evidence type="ECO:0000256" key="2">
    <source>
        <dbReference type="ARBA" id="ARBA00010617"/>
    </source>
</evidence>
<dbReference type="GeneID" id="71981763"/>
<dbReference type="GO" id="GO:0020037">
    <property type="term" value="F:heme binding"/>
    <property type="evidence" value="ECO:0007669"/>
    <property type="project" value="InterPro"/>
</dbReference>
<evidence type="ECO:0000256" key="5">
    <source>
        <dbReference type="PIRSR" id="PIRSR602401-1"/>
    </source>
</evidence>
<dbReference type="AlphaFoldDB" id="A0A9Q8L6L0"/>
<keyword evidence="7" id="KW-0812">Transmembrane</keyword>